<comment type="function">
    <text evidence="9">May play the central regulatory role in sporulation. It may be an element of the effector pathway responsible for the activation of sporulation genes in response to nutritional stress. Spo0A may act in concert with spo0H (a sigma factor) to control the expression of some genes that are critical to the sporulation process.</text>
</comment>
<organism evidence="13 14">
    <name type="scientific">Muricomes intestini</name>
    <dbReference type="NCBI Taxonomy" id="1796634"/>
    <lineage>
        <taxon>Bacteria</taxon>
        <taxon>Bacillati</taxon>
        <taxon>Bacillota</taxon>
        <taxon>Clostridia</taxon>
        <taxon>Lachnospirales</taxon>
        <taxon>Lachnospiraceae</taxon>
        <taxon>Muricomes</taxon>
    </lineage>
</organism>
<proteinExistence type="predicted"/>
<evidence type="ECO:0000313" key="14">
    <source>
        <dbReference type="Proteomes" id="UP000295726"/>
    </source>
</evidence>
<gene>
    <name evidence="13" type="ORF">EDD59_11350</name>
</gene>
<keyword evidence="7" id="KW-0238">DNA-binding</keyword>
<feature type="domain" description="HTH araC/xylS-type" evidence="11">
    <location>
        <begin position="436"/>
        <end position="534"/>
    </location>
</feature>
<evidence type="ECO:0000259" key="11">
    <source>
        <dbReference type="PROSITE" id="PS01124"/>
    </source>
</evidence>
<comment type="subcellular location">
    <subcellularLocation>
        <location evidence="1">Cytoplasm</location>
    </subcellularLocation>
</comment>
<accession>A0A4R3K5Z0</accession>
<feature type="domain" description="Response regulatory" evidence="12">
    <location>
        <begin position="2"/>
        <end position="119"/>
    </location>
</feature>
<dbReference type="InterPro" id="IPR011006">
    <property type="entry name" value="CheY-like_superfamily"/>
</dbReference>
<evidence type="ECO:0000256" key="10">
    <source>
        <dbReference type="PROSITE-ProRule" id="PRU00169"/>
    </source>
</evidence>
<evidence type="ECO:0000256" key="1">
    <source>
        <dbReference type="ARBA" id="ARBA00004496"/>
    </source>
</evidence>
<dbReference type="SMART" id="SM00448">
    <property type="entry name" value="REC"/>
    <property type="match status" value="1"/>
</dbReference>
<evidence type="ECO:0000256" key="4">
    <source>
        <dbReference type="ARBA" id="ARBA00022553"/>
    </source>
</evidence>
<dbReference type="GO" id="GO:0043565">
    <property type="term" value="F:sequence-specific DNA binding"/>
    <property type="evidence" value="ECO:0007669"/>
    <property type="project" value="InterPro"/>
</dbReference>
<dbReference type="SMART" id="SM00342">
    <property type="entry name" value="HTH_ARAC"/>
    <property type="match status" value="1"/>
</dbReference>
<dbReference type="InterPro" id="IPR051552">
    <property type="entry name" value="HptR"/>
</dbReference>
<evidence type="ECO:0000256" key="3">
    <source>
        <dbReference type="ARBA" id="ARBA00022490"/>
    </source>
</evidence>
<keyword evidence="6" id="KW-0805">Transcription regulation</keyword>
<sequence>MKVLIADDEEKICQLIKNLVNWEELDMDVIACVNDGIAALDIIEHDKPDLVITDIRMPGYDGLELIKRTKTISPETEFIIISGYRHFEYAQNAIRYGVKNYLLKPVKKIELNEELEKIHNNYYLRIQKDEDNFKTSLVIKQNKEKIRCGFLENILLKNQLKQGPMERTEINEKYHFNFQEGRYQIIIVKIDGLKLSDKKEIEYIHDKLNRLITKTVGKICLETGYVWSDNFCYVLLNYRQEKSKEVRHAVRNLLDSLLLQKDILRNLFITIGLGEVTNALEGMFHSSNSARRAVEQRLFKGTNRLIEGVGTKNSRIPYTRMFREFNKKFVRGIESLNESELSASITELYHRMAESEEMTGYEVLQMAKEVMTLFLFTIKNHDMTEQPDEDYYDRFTRNLENQGSLSEVMQFLKEQVMKLFSEYVFTCMNEENRPIREAKRYIRENYQKSISLDIVGAQVGFNAAYLSTLFKREAGYTFSEYLTQVRMERAKELLKETDDNVAVVCENVGYNDLKNFTKNFRIYTGLRPNEYRKIYS</sequence>
<keyword evidence="8" id="KW-0804">Transcription</keyword>
<keyword evidence="3" id="KW-0963">Cytoplasm</keyword>
<dbReference type="GO" id="GO:0005737">
    <property type="term" value="C:cytoplasm"/>
    <property type="evidence" value="ECO:0007669"/>
    <property type="project" value="UniProtKB-SubCell"/>
</dbReference>
<dbReference type="Gene3D" id="1.10.10.60">
    <property type="entry name" value="Homeodomain-like"/>
    <property type="match status" value="2"/>
</dbReference>
<dbReference type="InterPro" id="IPR001789">
    <property type="entry name" value="Sig_transdc_resp-reg_receiver"/>
</dbReference>
<evidence type="ECO:0000256" key="7">
    <source>
        <dbReference type="ARBA" id="ARBA00023125"/>
    </source>
</evidence>
<evidence type="ECO:0000256" key="8">
    <source>
        <dbReference type="ARBA" id="ARBA00023163"/>
    </source>
</evidence>
<dbReference type="Gene3D" id="3.40.50.2300">
    <property type="match status" value="1"/>
</dbReference>
<dbReference type="GO" id="GO:0000160">
    <property type="term" value="P:phosphorelay signal transduction system"/>
    <property type="evidence" value="ECO:0007669"/>
    <property type="project" value="UniProtKB-KW"/>
</dbReference>
<dbReference type="SUPFAM" id="SSF46689">
    <property type="entry name" value="Homeodomain-like"/>
    <property type="match status" value="2"/>
</dbReference>
<evidence type="ECO:0000256" key="2">
    <source>
        <dbReference type="ARBA" id="ARBA00018672"/>
    </source>
</evidence>
<dbReference type="PROSITE" id="PS50110">
    <property type="entry name" value="RESPONSE_REGULATORY"/>
    <property type="match status" value="1"/>
</dbReference>
<dbReference type="InterPro" id="IPR009057">
    <property type="entry name" value="Homeodomain-like_sf"/>
</dbReference>
<comment type="caution">
    <text evidence="13">The sequence shown here is derived from an EMBL/GenBank/DDBJ whole genome shotgun (WGS) entry which is preliminary data.</text>
</comment>
<dbReference type="Proteomes" id="UP000295726">
    <property type="component" value="Unassembled WGS sequence"/>
</dbReference>
<keyword evidence="5" id="KW-0902">Two-component regulatory system</keyword>
<dbReference type="PANTHER" id="PTHR42713:SF3">
    <property type="entry name" value="TRANSCRIPTIONAL REGULATORY PROTEIN HPTR"/>
    <property type="match status" value="1"/>
</dbReference>
<dbReference type="PANTHER" id="PTHR42713">
    <property type="entry name" value="HISTIDINE KINASE-RELATED"/>
    <property type="match status" value="1"/>
</dbReference>
<evidence type="ECO:0000256" key="9">
    <source>
        <dbReference type="ARBA" id="ARBA00024867"/>
    </source>
</evidence>
<dbReference type="Pfam" id="PF00072">
    <property type="entry name" value="Response_reg"/>
    <property type="match status" value="1"/>
</dbReference>
<name>A0A4R3K5Z0_9FIRM</name>
<reference evidence="13 14" key="1">
    <citation type="submission" date="2019-03" db="EMBL/GenBank/DDBJ databases">
        <title>Genomic Encyclopedia of Type Strains, Phase IV (KMG-IV): sequencing the most valuable type-strain genomes for metagenomic binning, comparative biology and taxonomic classification.</title>
        <authorList>
            <person name="Goeker M."/>
        </authorList>
    </citation>
    <scope>NUCLEOTIDE SEQUENCE [LARGE SCALE GENOMIC DNA]</scope>
    <source>
        <strain evidence="13 14">DSM 29489</strain>
    </source>
</reference>
<keyword evidence="4 10" id="KW-0597">Phosphoprotein</keyword>
<protein>
    <recommendedName>
        <fullName evidence="2">Stage 0 sporulation protein A homolog</fullName>
    </recommendedName>
</protein>
<feature type="modified residue" description="4-aspartylphosphate" evidence="10">
    <location>
        <position position="54"/>
    </location>
</feature>
<evidence type="ECO:0000256" key="5">
    <source>
        <dbReference type="ARBA" id="ARBA00023012"/>
    </source>
</evidence>
<dbReference type="Pfam" id="PF12833">
    <property type="entry name" value="HTH_18"/>
    <property type="match status" value="1"/>
</dbReference>
<evidence type="ECO:0000259" key="12">
    <source>
        <dbReference type="PROSITE" id="PS50110"/>
    </source>
</evidence>
<evidence type="ECO:0000313" key="13">
    <source>
        <dbReference type="EMBL" id="TCS78091.1"/>
    </source>
</evidence>
<keyword evidence="14" id="KW-1185">Reference proteome</keyword>
<dbReference type="EMBL" id="SLZZ01000013">
    <property type="protein sequence ID" value="TCS78091.1"/>
    <property type="molecule type" value="Genomic_DNA"/>
</dbReference>
<dbReference type="SUPFAM" id="SSF52172">
    <property type="entry name" value="CheY-like"/>
    <property type="match status" value="1"/>
</dbReference>
<dbReference type="RefSeq" id="WP_165920907.1">
    <property type="nucleotide sequence ID" value="NZ_DAISCH010000029.1"/>
</dbReference>
<dbReference type="InterPro" id="IPR018060">
    <property type="entry name" value="HTH_AraC"/>
</dbReference>
<dbReference type="CDD" id="cd17536">
    <property type="entry name" value="REC_YesN-like"/>
    <property type="match status" value="1"/>
</dbReference>
<evidence type="ECO:0000256" key="6">
    <source>
        <dbReference type="ARBA" id="ARBA00023015"/>
    </source>
</evidence>
<dbReference type="PROSITE" id="PS01124">
    <property type="entry name" value="HTH_ARAC_FAMILY_2"/>
    <property type="match status" value="1"/>
</dbReference>
<dbReference type="AlphaFoldDB" id="A0A4R3K5Z0"/>
<dbReference type="GO" id="GO:0003700">
    <property type="term" value="F:DNA-binding transcription factor activity"/>
    <property type="evidence" value="ECO:0007669"/>
    <property type="project" value="InterPro"/>
</dbReference>